<dbReference type="AlphaFoldDB" id="A0A1X9MBK0"/>
<dbReference type="EMBL" id="CP020814">
    <property type="protein sequence ID" value="ARK30768.1"/>
    <property type="molecule type" value="Genomic_DNA"/>
</dbReference>
<dbReference type="KEGG" id="bkw:BkAM31D_13505"/>
<evidence type="ECO:0000313" key="1">
    <source>
        <dbReference type="EMBL" id="ARK30768.1"/>
    </source>
</evidence>
<protein>
    <recommendedName>
        <fullName evidence="3">Phage XkdN-like protein</fullName>
    </recommendedName>
</protein>
<dbReference type="Proteomes" id="UP000193006">
    <property type="component" value="Chromosome"/>
</dbReference>
<dbReference type="STRING" id="199441.BkAM31D_13505"/>
<keyword evidence="2" id="KW-1185">Reference proteome</keyword>
<dbReference type="RefSeq" id="WP_066149607.1">
    <property type="nucleotide sequence ID" value="NZ_CP020814.1"/>
</dbReference>
<proteinExistence type="predicted"/>
<reference evidence="1 2" key="1">
    <citation type="submission" date="2017-04" db="EMBL/GenBank/DDBJ databases">
        <title>Bacillus krulwichiae AM31D Genome sequencing and assembly.</title>
        <authorList>
            <person name="Krulwich T.A."/>
            <person name="Anastor L."/>
            <person name="Ehrlich R."/>
            <person name="Ehrlich G.D."/>
            <person name="Janto B."/>
        </authorList>
    </citation>
    <scope>NUCLEOTIDE SEQUENCE [LARGE SCALE GENOMIC DNA]</scope>
    <source>
        <strain evidence="1 2">AM31D</strain>
    </source>
</reference>
<gene>
    <name evidence="1" type="ORF">BkAM31D_13505</name>
</gene>
<accession>A0A1X9MBK0</accession>
<evidence type="ECO:0000313" key="2">
    <source>
        <dbReference type="Proteomes" id="UP000193006"/>
    </source>
</evidence>
<evidence type="ECO:0008006" key="3">
    <source>
        <dbReference type="Google" id="ProtNLM"/>
    </source>
</evidence>
<sequence length="108" mass="12299">MSNIIDLSLLTQEPLILKFAEDNQFTIPPEPSVHLVNQLLDFEDKALKAKTNKAQFGSFVKMVTLILSQDESKDVTEEFVEKNVSVSQMRRIVQIYQSKVVENAESKN</sequence>
<organism evidence="1 2">
    <name type="scientific">Halalkalibacter krulwichiae</name>
    <dbReference type="NCBI Taxonomy" id="199441"/>
    <lineage>
        <taxon>Bacteria</taxon>
        <taxon>Bacillati</taxon>
        <taxon>Bacillota</taxon>
        <taxon>Bacilli</taxon>
        <taxon>Bacillales</taxon>
        <taxon>Bacillaceae</taxon>
        <taxon>Halalkalibacter</taxon>
    </lineage>
</organism>
<name>A0A1X9MBK0_9BACI</name>